<evidence type="ECO:0008006" key="2">
    <source>
        <dbReference type="Google" id="ProtNLM"/>
    </source>
</evidence>
<proteinExistence type="predicted"/>
<reference evidence="1" key="1">
    <citation type="submission" date="2019-08" db="EMBL/GenBank/DDBJ databases">
        <authorList>
            <person name="Kucharzyk K."/>
            <person name="Murdoch R.W."/>
            <person name="Higgins S."/>
            <person name="Loffler F."/>
        </authorList>
    </citation>
    <scope>NUCLEOTIDE SEQUENCE</scope>
</reference>
<accession>A0A644VYT1</accession>
<dbReference type="EMBL" id="VSSQ01000515">
    <property type="protein sequence ID" value="MPL96581.1"/>
    <property type="molecule type" value="Genomic_DNA"/>
</dbReference>
<protein>
    <recommendedName>
        <fullName evidence="2">DUF4249 domain-containing protein</fullName>
    </recommendedName>
</protein>
<evidence type="ECO:0000313" key="1">
    <source>
        <dbReference type="EMBL" id="MPL96581.1"/>
    </source>
</evidence>
<organism evidence="1">
    <name type="scientific">bioreactor metagenome</name>
    <dbReference type="NCBI Taxonomy" id="1076179"/>
    <lineage>
        <taxon>unclassified sequences</taxon>
        <taxon>metagenomes</taxon>
        <taxon>ecological metagenomes</taxon>
    </lineage>
</organism>
<sequence length="302" mass="33845">MLLPIKVKRYLTIGLFIIASINFNGCRKLVEAEIQNFTTAPVINSIIKAGEPLTVHISIATNFNETEITSIDNALVDLYADDVFIEQLTLSGNGIYVSETTAEPLKKYECRISIPGFSEAVCKTIIPAETSISEIEHISVAGKDTEGVTYPAIKFTFHCIPDEDQYFEVRIRLFQFDSEYNADIINFVDPVLLNEGLPLTVFSNDLIQDTTYSMTINYTTGSSSSTGGSYYANLFPFILEIRSVSKDYYLFARQKFLYDTGRFPEFGLSTNTAFPLYSNVKNGYGIFIGYSSVISDTIYPHY</sequence>
<name>A0A644VYT1_9ZZZZ</name>
<gene>
    <name evidence="1" type="ORF">SDC9_42763</name>
</gene>
<comment type="caution">
    <text evidence="1">The sequence shown here is derived from an EMBL/GenBank/DDBJ whole genome shotgun (WGS) entry which is preliminary data.</text>
</comment>
<dbReference type="AlphaFoldDB" id="A0A644VYT1"/>